<dbReference type="InterPro" id="IPR019261">
    <property type="entry name" value="PARG_cat_microbial"/>
</dbReference>
<comment type="caution">
    <text evidence="4">The sequence shown here is derived from an EMBL/GenBank/DDBJ whole genome shotgun (WGS) entry which is preliminary data.</text>
</comment>
<dbReference type="Proteomes" id="UP000284842">
    <property type="component" value="Unassembled WGS sequence"/>
</dbReference>
<sequence>MRIVLTVASLYLLSQSDYIRFNMPNPRSQNNENNRGSHPNRGRNRRKIRGKGRGEGQHRPGHRKALLVDIAATTLEAVERGSYELDGTIYDLKESVEYMNSKTKYYPEQSNLSDWQTRRLGQDDGEEGDGGENKRETVTVTVSEHSSLVGIRQMAESLENLSVGSKTIGVLNFASAKNPGGGFIKGASAQEESLARSSTIYSSLLTDPAQSFYKTHRHDPKKGYYSHAMVYSPKVLFFRADNGDWKPPIAAEVVTSCAVNAGVVRRYLKEDNSEDESGIDGAMKERMARVLYLFERHGVRNLVLGSFGTGVFRNRVALVARVWKELLVGEQARFARSFDRVDMAIIDNKTCEVFKKVFGGLEDEVVEPENGDESDGPGDGDGGKAEDDKESGQEEEDGDQASGSRL</sequence>
<feature type="compositionally biased region" description="Basic and acidic residues" evidence="1">
    <location>
        <begin position="381"/>
        <end position="392"/>
    </location>
</feature>
<evidence type="ECO:0000259" key="3">
    <source>
        <dbReference type="Pfam" id="PF10021"/>
    </source>
</evidence>
<keyword evidence="5" id="KW-1185">Reference proteome</keyword>
<protein>
    <recommendedName>
        <fullName evidence="3">Microbial-type PARG catalytic domain-containing protein</fullName>
    </recommendedName>
</protein>
<dbReference type="InParanoid" id="A0A409VB62"/>
<feature type="compositionally biased region" description="Polar residues" evidence="1">
    <location>
        <begin position="25"/>
        <end position="37"/>
    </location>
</feature>
<dbReference type="EMBL" id="NHTK01006092">
    <property type="protein sequence ID" value="PPQ64172.1"/>
    <property type="molecule type" value="Genomic_DNA"/>
</dbReference>
<evidence type="ECO:0000256" key="1">
    <source>
        <dbReference type="SAM" id="MobiDB-lite"/>
    </source>
</evidence>
<dbReference type="PANTHER" id="PTHR35596">
    <property type="entry name" value="DUF2263 DOMAIN-CONTAINING PROTEIN"/>
    <property type="match status" value="1"/>
</dbReference>
<feature type="region of interest" description="Disordered" evidence="1">
    <location>
        <begin position="364"/>
        <end position="406"/>
    </location>
</feature>
<evidence type="ECO:0000313" key="4">
    <source>
        <dbReference type="EMBL" id="PPQ64172.1"/>
    </source>
</evidence>
<organism evidence="4 5">
    <name type="scientific">Panaeolus cyanescens</name>
    <dbReference type="NCBI Taxonomy" id="181874"/>
    <lineage>
        <taxon>Eukaryota</taxon>
        <taxon>Fungi</taxon>
        <taxon>Dikarya</taxon>
        <taxon>Basidiomycota</taxon>
        <taxon>Agaricomycotina</taxon>
        <taxon>Agaricomycetes</taxon>
        <taxon>Agaricomycetidae</taxon>
        <taxon>Agaricales</taxon>
        <taxon>Agaricineae</taxon>
        <taxon>Galeropsidaceae</taxon>
        <taxon>Panaeolus</taxon>
    </lineage>
</organism>
<feature type="region of interest" description="Disordered" evidence="1">
    <location>
        <begin position="22"/>
        <end position="64"/>
    </location>
</feature>
<dbReference type="Pfam" id="PF10021">
    <property type="entry name" value="PARG_cat_microb"/>
    <property type="match status" value="1"/>
</dbReference>
<dbReference type="Gene3D" id="3.40.220.10">
    <property type="entry name" value="Leucine Aminopeptidase, subunit E, domain 1"/>
    <property type="match status" value="1"/>
</dbReference>
<dbReference type="PANTHER" id="PTHR35596:SF1">
    <property type="entry name" value="MICROBIAL-TYPE PARG CATALYTIC DOMAIN-CONTAINING PROTEIN"/>
    <property type="match status" value="1"/>
</dbReference>
<keyword evidence="2" id="KW-0732">Signal</keyword>
<feature type="domain" description="Microbial-type PARG catalytic" evidence="3">
    <location>
        <begin position="71"/>
        <end position="239"/>
    </location>
</feature>
<gene>
    <name evidence="4" type="ORF">CVT24_008546</name>
</gene>
<reference evidence="4 5" key="1">
    <citation type="journal article" date="2018" name="Evol. Lett.">
        <title>Horizontal gene cluster transfer increased hallucinogenic mushroom diversity.</title>
        <authorList>
            <person name="Reynolds H.T."/>
            <person name="Vijayakumar V."/>
            <person name="Gluck-Thaler E."/>
            <person name="Korotkin H.B."/>
            <person name="Matheny P.B."/>
            <person name="Slot J.C."/>
        </authorList>
    </citation>
    <scope>NUCLEOTIDE SEQUENCE [LARGE SCALE GENOMIC DNA]</scope>
    <source>
        <strain evidence="4 5">2629</strain>
    </source>
</reference>
<name>A0A409VB62_9AGAR</name>
<dbReference type="InterPro" id="IPR012664">
    <property type="entry name" value="CHP02452"/>
</dbReference>
<dbReference type="SUPFAM" id="SSF52949">
    <property type="entry name" value="Macro domain-like"/>
    <property type="match status" value="1"/>
</dbReference>
<dbReference type="OrthoDB" id="9985428at2759"/>
<feature type="signal peptide" evidence="2">
    <location>
        <begin position="1"/>
        <end position="16"/>
    </location>
</feature>
<proteinExistence type="predicted"/>
<dbReference type="NCBIfam" id="TIGR02452">
    <property type="entry name" value="TIGR02452 family protein"/>
    <property type="match status" value="1"/>
</dbReference>
<evidence type="ECO:0000256" key="2">
    <source>
        <dbReference type="SAM" id="SignalP"/>
    </source>
</evidence>
<accession>A0A409VB62</accession>
<feature type="chain" id="PRO_5019538721" description="Microbial-type PARG catalytic domain-containing protein" evidence="2">
    <location>
        <begin position="17"/>
        <end position="406"/>
    </location>
</feature>
<feature type="region of interest" description="Disordered" evidence="1">
    <location>
        <begin position="109"/>
        <end position="135"/>
    </location>
</feature>
<dbReference type="InterPro" id="IPR043472">
    <property type="entry name" value="Macro_dom-like"/>
</dbReference>
<feature type="compositionally biased region" description="Basic residues" evidence="1">
    <location>
        <begin position="38"/>
        <end position="51"/>
    </location>
</feature>
<evidence type="ECO:0000313" key="5">
    <source>
        <dbReference type="Proteomes" id="UP000284842"/>
    </source>
</evidence>
<feature type="compositionally biased region" description="Acidic residues" evidence="1">
    <location>
        <begin position="364"/>
        <end position="378"/>
    </location>
</feature>
<dbReference type="STRING" id="181874.A0A409VB62"/>
<dbReference type="AlphaFoldDB" id="A0A409VB62"/>